<dbReference type="SUPFAM" id="SSF52172">
    <property type="entry name" value="CheY-like"/>
    <property type="match status" value="1"/>
</dbReference>
<feature type="domain" description="OmpR/PhoB-type" evidence="9">
    <location>
        <begin position="132"/>
        <end position="231"/>
    </location>
</feature>
<dbReference type="Gene3D" id="3.40.50.2300">
    <property type="match status" value="1"/>
</dbReference>
<dbReference type="RefSeq" id="WP_137332949.1">
    <property type="nucleotide sequence ID" value="NZ_CP040077.1"/>
</dbReference>
<gene>
    <name evidence="10" type="ORF">FAZ95_13665</name>
</gene>
<dbReference type="Gene3D" id="6.10.250.690">
    <property type="match status" value="1"/>
</dbReference>
<dbReference type="PROSITE" id="PS51755">
    <property type="entry name" value="OMPR_PHOB"/>
    <property type="match status" value="1"/>
</dbReference>
<evidence type="ECO:0000256" key="6">
    <source>
        <dbReference type="PROSITE-ProRule" id="PRU00169"/>
    </source>
</evidence>
<dbReference type="GO" id="GO:0006355">
    <property type="term" value="P:regulation of DNA-templated transcription"/>
    <property type="evidence" value="ECO:0007669"/>
    <property type="project" value="InterPro"/>
</dbReference>
<dbReference type="Pfam" id="PF00486">
    <property type="entry name" value="Trans_reg_C"/>
    <property type="match status" value="1"/>
</dbReference>
<dbReference type="CDD" id="cd00383">
    <property type="entry name" value="trans_reg_C"/>
    <property type="match status" value="1"/>
</dbReference>
<dbReference type="PROSITE" id="PS50110">
    <property type="entry name" value="RESPONSE_REGULATORY"/>
    <property type="match status" value="1"/>
</dbReference>
<reference evidence="10 11" key="1">
    <citation type="submission" date="2019-05" db="EMBL/GenBank/DDBJ databases">
        <title>Burkholderia sp. DHOD12, isolated from subtropical forest soil.</title>
        <authorList>
            <person name="Gao Z.-H."/>
            <person name="Qiu L.-H."/>
        </authorList>
    </citation>
    <scope>NUCLEOTIDE SEQUENCE [LARGE SCALE GENOMIC DNA]</scope>
    <source>
        <strain evidence="10 11">DHOD12</strain>
    </source>
</reference>
<comment type="caution">
    <text evidence="6">Lacks conserved residue(s) required for the propagation of feature annotation.</text>
</comment>
<dbReference type="InterPro" id="IPR036388">
    <property type="entry name" value="WH-like_DNA-bd_sf"/>
</dbReference>
<name>A0A4V1EHF9_9BURK</name>
<dbReference type="InterPro" id="IPR016032">
    <property type="entry name" value="Sig_transdc_resp-reg_C-effctor"/>
</dbReference>
<dbReference type="SMART" id="SM00448">
    <property type="entry name" value="REC"/>
    <property type="match status" value="1"/>
</dbReference>
<dbReference type="SMART" id="SM00862">
    <property type="entry name" value="Trans_reg_C"/>
    <property type="match status" value="1"/>
</dbReference>
<dbReference type="Gene3D" id="1.10.10.10">
    <property type="entry name" value="Winged helix-like DNA-binding domain superfamily/Winged helix DNA-binding domain"/>
    <property type="match status" value="1"/>
</dbReference>
<dbReference type="SUPFAM" id="SSF46894">
    <property type="entry name" value="C-terminal effector domain of the bipartite response regulators"/>
    <property type="match status" value="1"/>
</dbReference>
<dbReference type="InterPro" id="IPR011006">
    <property type="entry name" value="CheY-like_superfamily"/>
</dbReference>
<evidence type="ECO:0000256" key="5">
    <source>
        <dbReference type="ARBA" id="ARBA00023163"/>
    </source>
</evidence>
<sequence length="263" mass="29538">MITHLLVVEPDQAIRDELRTHLQKNQVDMSVLYDTTSLVRRLEVEVPSAIVLRHGAPGIDGMAALRTLRAAGYDMPVIIVSRSTEVVDKILAFELGADDYVVDPFDPIELLARVRNALRRHHREGFAVPVYREQYVFGDCALDFLGRRLFRGGVEVALRPSEFALLKIFSAHPMKTLSRARIIGMLGREGTDQAERGLDVLVFRVRTALGTSPAGRQYIQTMRGRGYVFVPDDTVAATVDCDEAEPRRYGARRQAVRYDAVMQ</sequence>
<evidence type="ECO:0000256" key="2">
    <source>
        <dbReference type="ARBA" id="ARBA00023012"/>
    </source>
</evidence>
<dbReference type="GO" id="GO:0032993">
    <property type="term" value="C:protein-DNA complex"/>
    <property type="evidence" value="ECO:0007669"/>
    <property type="project" value="TreeGrafter"/>
</dbReference>
<accession>A0A4V1EHF9</accession>
<dbReference type="InterPro" id="IPR039420">
    <property type="entry name" value="WalR-like"/>
</dbReference>
<evidence type="ECO:0000256" key="7">
    <source>
        <dbReference type="PROSITE-ProRule" id="PRU01091"/>
    </source>
</evidence>
<dbReference type="Proteomes" id="UP000298656">
    <property type="component" value="Chromosome 1"/>
</dbReference>
<evidence type="ECO:0000313" key="10">
    <source>
        <dbReference type="EMBL" id="QCP50130.1"/>
    </source>
</evidence>
<organism evidence="10 11">
    <name type="scientific">Trinickia violacea</name>
    <dbReference type="NCBI Taxonomy" id="2571746"/>
    <lineage>
        <taxon>Bacteria</taxon>
        <taxon>Pseudomonadati</taxon>
        <taxon>Pseudomonadota</taxon>
        <taxon>Betaproteobacteria</taxon>
        <taxon>Burkholderiales</taxon>
        <taxon>Burkholderiaceae</taxon>
        <taxon>Trinickia</taxon>
    </lineage>
</organism>
<dbReference type="EMBL" id="CP040077">
    <property type="protein sequence ID" value="QCP50130.1"/>
    <property type="molecule type" value="Genomic_DNA"/>
</dbReference>
<feature type="DNA-binding region" description="OmpR/PhoB-type" evidence="7">
    <location>
        <begin position="132"/>
        <end position="231"/>
    </location>
</feature>
<protein>
    <submittedName>
        <fullName evidence="10">Response regulator transcription factor</fullName>
    </submittedName>
</protein>
<dbReference type="Pfam" id="PF00072">
    <property type="entry name" value="Response_reg"/>
    <property type="match status" value="1"/>
</dbReference>
<keyword evidence="1" id="KW-0597">Phosphoprotein</keyword>
<evidence type="ECO:0000313" key="11">
    <source>
        <dbReference type="Proteomes" id="UP000298656"/>
    </source>
</evidence>
<feature type="domain" description="Response regulatory" evidence="8">
    <location>
        <begin position="4"/>
        <end position="118"/>
    </location>
</feature>
<dbReference type="PANTHER" id="PTHR48111:SF4">
    <property type="entry name" value="DNA-BINDING DUAL TRANSCRIPTIONAL REGULATOR OMPR"/>
    <property type="match status" value="1"/>
</dbReference>
<keyword evidence="2" id="KW-0902">Two-component regulatory system</keyword>
<dbReference type="GO" id="GO:0000976">
    <property type="term" value="F:transcription cis-regulatory region binding"/>
    <property type="evidence" value="ECO:0007669"/>
    <property type="project" value="TreeGrafter"/>
</dbReference>
<evidence type="ECO:0000256" key="3">
    <source>
        <dbReference type="ARBA" id="ARBA00023015"/>
    </source>
</evidence>
<evidence type="ECO:0000259" key="8">
    <source>
        <dbReference type="PROSITE" id="PS50110"/>
    </source>
</evidence>
<dbReference type="GO" id="GO:0005829">
    <property type="term" value="C:cytosol"/>
    <property type="evidence" value="ECO:0007669"/>
    <property type="project" value="TreeGrafter"/>
</dbReference>
<dbReference type="GO" id="GO:0000156">
    <property type="term" value="F:phosphorelay response regulator activity"/>
    <property type="evidence" value="ECO:0007669"/>
    <property type="project" value="TreeGrafter"/>
</dbReference>
<dbReference type="PANTHER" id="PTHR48111">
    <property type="entry name" value="REGULATOR OF RPOS"/>
    <property type="match status" value="1"/>
</dbReference>
<keyword evidence="11" id="KW-1185">Reference proteome</keyword>
<dbReference type="OrthoDB" id="9127546at2"/>
<evidence type="ECO:0000256" key="4">
    <source>
        <dbReference type="ARBA" id="ARBA00023125"/>
    </source>
</evidence>
<dbReference type="AlphaFoldDB" id="A0A4V1EHF9"/>
<evidence type="ECO:0000256" key="1">
    <source>
        <dbReference type="ARBA" id="ARBA00022553"/>
    </source>
</evidence>
<keyword evidence="4 7" id="KW-0238">DNA-binding</keyword>
<keyword evidence="5" id="KW-0804">Transcription</keyword>
<keyword evidence="3" id="KW-0805">Transcription regulation</keyword>
<evidence type="ECO:0000259" key="9">
    <source>
        <dbReference type="PROSITE" id="PS51755"/>
    </source>
</evidence>
<dbReference type="InterPro" id="IPR001867">
    <property type="entry name" value="OmpR/PhoB-type_DNA-bd"/>
</dbReference>
<proteinExistence type="predicted"/>
<dbReference type="InterPro" id="IPR001789">
    <property type="entry name" value="Sig_transdc_resp-reg_receiver"/>
</dbReference>
<dbReference type="KEGG" id="tvl:FAZ95_13665"/>